<dbReference type="GO" id="GO:0005776">
    <property type="term" value="C:autophagosome"/>
    <property type="evidence" value="ECO:0007669"/>
    <property type="project" value="TreeGrafter"/>
</dbReference>
<evidence type="ECO:0000313" key="2">
    <source>
        <dbReference type="EMBL" id="MPA64745.1"/>
    </source>
</evidence>
<name>A0A5B7B857_DAVIN</name>
<accession>A0A5B7B857</accession>
<dbReference type="PANTHER" id="PTHR34659:SF1">
    <property type="entry name" value="PROTEIN EGT2"/>
    <property type="match status" value="1"/>
</dbReference>
<dbReference type="PANTHER" id="PTHR34659">
    <property type="entry name" value="BNAA05G11610D PROTEIN"/>
    <property type="match status" value="1"/>
</dbReference>
<protein>
    <submittedName>
        <fullName evidence="2">Uncharacterized protein</fullName>
    </submittedName>
</protein>
<dbReference type="GO" id="GO:0006950">
    <property type="term" value="P:response to stress"/>
    <property type="evidence" value="ECO:0007669"/>
    <property type="project" value="TreeGrafter"/>
</dbReference>
<feature type="region of interest" description="Disordered" evidence="1">
    <location>
        <begin position="173"/>
        <end position="192"/>
    </location>
</feature>
<proteinExistence type="predicted"/>
<gene>
    <name evidence="2" type="ORF">Din_034186</name>
</gene>
<dbReference type="EMBL" id="GHES01034186">
    <property type="protein sequence ID" value="MPA64745.1"/>
    <property type="molecule type" value="Transcribed_RNA"/>
</dbReference>
<sequence>MDLKFKGRTLAGNIYQKFEAMCQEVDDFVSQDTVKYVENQVQTVGENVKKFCSDVVQDLLPPSLVDPVKCEAQAVSLKQHDAIGTYIRSVIGIEEKPVFIGTNQSTLKQDPLKNSHASSLSGSSLVKQIIPLPHADPTKDAESDLPLGQDDDALICTNLDMCVEEVIIKEEPSPFEELESVSPENKDSSGASLFSESIDEKHKNGILVEVSPETFVHGEVLESSQKEGTVCDSSLDEVECLSDVSSTLPSSQLALSVVSSENKIVEMGLSSFSSSLSTESHSLSELSHANFSQKAEKICYDPIDSFGCLSDLSGTPSSFESFPTVSCDNKVVDVGLAFSGSVLSLESNDEAVSLDGSLGNQREHCCECTQLEAFLSSLEIGEAHDSRVDIADPSMETIELSDKVKLDESCVIVDDKSLYAVSCRARKLRSYRKIIQDAFASKKRLRKEYEQLAIWYGDIDIEFSQQPEQNLLPSVPGTSLDSKKPSAHDICDSEWELL</sequence>
<dbReference type="AlphaFoldDB" id="A0A5B7B857"/>
<dbReference type="InterPro" id="IPR053273">
    <property type="entry name" value="CST_Regulator"/>
</dbReference>
<evidence type="ECO:0000256" key="1">
    <source>
        <dbReference type="SAM" id="MobiDB-lite"/>
    </source>
</evidence>
<reference evidence="2" key="1">
    <citation type="submission" date="2019-08" db="EMBL/GenBank/DDBJ databases">
        <title>Reference gene set and small RNA set construction with multiple tissues from Davidia involucrata Baill.</title>
        <authorList>
            <person name="Yang H."/>
            <person name="Zhou C."/>
            <person name="Li G."/>
            <person name="Wang J."/>
            <person name="Gao P."/>
            <person name="Wang M."/>
            <person name="Wang R."/>
            <person name="Zhao Y."/>
        </authorList>
    </citation>
    <scope>NUCLEOTIDE SEQUENCE</scope>
    <source>
        <tissue evidence="2">Mixed with DoveR01_LX</tissue>
    </source>
</reference>
<dbReference type="GO" id="GO:0061908">
    <property type="term" value="C:phagophore"/>
    <property type="evidence" value="ECO:0007669"/>
    <property type="project" value="TreeGrafter"/>
</dbReference>
<organism evidence="2">
    <name type="scientific">Davidia involucrata</name>
    <name type="common">Dove tree</name>
    <dbReference type="NCBI Taxonomy" id="16924"/>
    <lineage>
        <taxon>Eukaryota</taxon>
        <taxon>Viridiplantae</taxon>
        <taxon>Streptophyta</taxon>
        <taxon>Embryophyta</taxon>
        <taxon>Tracheophyta</taxon>
        <taxon>Spermatophyta</taxon>
        <taxon>Magnoliopsida</taxon>
        <taxon>eudicotyledons</taxon>
        <taxon>Gunneridae</taxon>
        <taxon>Pentapetalae</taxon>
        <taxon>asterids</taxon>
        <taxon>Cornales</taxon>
        <taxon>Nyssaceae</taxon>
        <taxon>Davidia</taxon>
    </lineage>
</organism>